<dbReference type="PANTHER" id="PTHR11695:SF294">
    <property type="entry name" value="RETICULON-4-INTERACTING PROTEIN 1, MITOCHONDRIAL"/>
    <property type="match status" value="1"/>
</dbReference>
<dbReference type="AlphaFoldDB" id="A0A165I684"/>
<organism evidence="2 3">
    <name type="scientific">Calocera cornea HHB12733</name>
    <dbReference type="NCBI Taxonomy" id="1353952"/>
    <lineage>
        <taxon>Eukaryota</taxon>
        <taxon>Fungi</taxon>
        <taxon>Dikarya</taxon>
        <taxon>Basidiomycota</taxon>
        <taxon>Agaricomycotina</taxon>
        <taxon>Dacrymycetes</taxon>
        <taxon>Dacrymycetales</taxon>
        <taxon>Dacrymycetaceae</taxon>
        <taxon>Calocera</taxon>
    </lineage>
</organism>
<dbReference type="Proteomes" id="UP000076842">
    <property type="component" value="Unassembled WGS sequence"/>
</dbReference>
<dbReference type="GO" id="GO:0005739">
    <property type="term" value="C:mitochondrion"/>
    <property type="evidence" value="ECO:0007669"/>
    <property type="project" value="TreeGrafter"/>
</dbReference>
<dbReference type="InterPro" id="IPR011032">
    <property type="entry name" value="GroES-like_sf"/>
</dbReference>
<evidence type="ECO:0000313" key="3">
    <source>
        <dbReference type="Proteomes" id="UP000076842"/>
    </source>
</evidence>
<feature type="compositionally biased region" description="Basic residues" evidence="1">
    <location>
        <begin position="311"/>
        <end position="320"/>
    </location>
</feature>
<name>A0A165I684_9BASI</name>
<dbReference type="STRING" id="1353952.A0A165I684"/>
<sequence>MPRPTLLQNILGRPTRSYQAYTHLHDAPPVYPLYDPGRPQHPPREVLYKGDGRGWNTDTDMDMDMSRKDRRDIASTLGEVGGPPTPQALDHPTSLAVHPQGQQQQQQHPQEQQHPQPDRQPATVADNDSDSNSDSEQFYTPPQSPPASPSTRTALLLPPPQPHPPQNSMHPLRLSSTNTNTTTTATATGSEDAYSNYSWSLSASISSATTPSPAVSRNPSVSKIPVSLSVPLSAPATRQAQLLLQPKEALQAPTAPAFKAQTAPGPPMQEPRKRRRASSAEPHREAHPEWAKDVRWLVPPPYLQDEEPKRAPAKQKQKPTRPREREPGPGVPPPASGEEPALPMGGTRSRALSRSTSSASAGTATGPAPTTATGRVDRARSVQEIRGLGFGHAAGAGAGAGQRAGSTSSNASTMGTLGTLGRSASLSASPASAGSASGRLSRASSSSLRSAPTQAHAAPFPTPLQPAGPAPLHPSTAQHSIPDPAPTPAPRPRPRAHSLRTAQLMAQLRMSDVPEMDEEVSDALFAGVSVSVSAPGAPGAAASESTSRPSSRLGSQTPMRSATPIPAGPPVQAPGARLRTSSAPSRPLSTASSAPTHRSHASSYSTVLLPSPLPIPPPLSATTQQGYTSLTLPRAQYVPDDPVKAATAGRVDVGRMGIGQAAMATVSVVRGAARRGLFRRASRSLTRGESPSRAGGTAHALAFSVRTAPPTRVPPSSALVRVFACALDTLDALLLRAQLVSSDPFGYTPGRALVGHVVEAGWDCPGVSKGDWVLGLLDSHRPGALAEFVLLDKRRMHPCPPPSAQLNLQHLAVLALSGVPAYRAARTASELPPDARVLVLLGACAGLGCAQGVLCARMLVAQGCAVSVQIQGEGVAEGVSRLCEADEVWEGELLRCLDSLAEHLAGNDGSELEKERERFHLVLDCVGGRDVWRAARGVLKDHGQFTTLVGDFPGVAPTLRASIHSNLRSLRRAFLTPSASEGGNPRASAISVASSKVDKAKRIEYEWVSPLHAVDREGEDVRDSLEAVVKSARDGVGVPFLSLSQGGGSEGELLDGVQVVTMENAAEAIERLDESGGIVVVKVAG</sequence>
<dbReference type="OrthoDB" id="201656at2759"/>
<keyword evidence="3" id="KW-1185">Reference proteome</keyword>
<feature type="compositionally biased region" description="Basic and acidic residues" evidence="1">
    <location>
        <begin position="281"/>
        <end position="295"/>
    </location>
</feature>
<protein>
    <recommendedName>
        <fullName evidence="4">Enoyl reductase (ER) domain-containing protein</fullName>
    </recommendedName>
</protein>
<feature type="compositionally biased region" description="Low complexity" evidence="1">
    <location>
        <begin position="336"/>
        <end position="374"/>
    </location>
</feature>
<feature type="compositionally biased region" description="Basic and acidic residues" evidence="1">
    <location>
        <begin position="42"/>
        <end position="52"/>
    </location>
</feature>
<feature type="compositionally biased region" description="Polar residues" evidence="1">
    <location>
        <begin position="579"/>
        <end position="605"/>
    </location>
</feature>
<feature type="region of interest" description="Disordered" evidence="1">
    <location>
        <begin position="534"/>
        <end position="605"/>
    </location>
</feature>
<dbReference type="InterPro" id="IPR050700">
    <property type="entry name" value="YIM1/Zinc_Alcohol_DH_Fams"/>
</dbReference>
<feature type="compositionally biased region" description="Low complexity" evidence="1">
    <location>
        <begin position="177"/>
        <end position="189"/>
    </location>
</feature>
<dbReference type="InParanoid" id="A0A165I684"/>
<feature type="compositionally biased region" description="Gly residues" evidence="1">
    <location>
        <begin position="388"/>
        <end position="402"/>
    </location>
</feature>
<feature type="compositionally biased region" description="Low complexity" evidence="1">
    <location>
        <begin position="534"/>
        <end position="543"/>
    </location>
</feature>
<accession>A0A165I684</accession>
<feature type="compositionally biased region" description="Polar residues" evidence="1">
    <location>
        <begin position="406"/>
        <end position="416"/>
    </location>
</feature>
<dbReference type="SUPFAM" id="SSF50129">
    <property type="entry name" value="GroES-like"/>
    <property type="match status" value="1"/>
</dbReference>
<dbReference type="PANTHER" id="PTHR11695">
    <property type="entry name" value="ALCOHOL DEHYDROGENASE RELATED"/>
    <property type="match status" value="1"/>
</dbReference>
<feature type="compositionally biased region" description="Polar residues" evidence="1">
    <location>
        <begin position="544"/>
        <end position="560"/>
    </location>
</feature>
<feature type="compositionally biased region" description="Low complexity" evidence="1">
    <location>
        <begin position="98"/>
        <end position="121"/>
    </location>
</feature>
<feature type="compositionally biased region" description="Pro residues" evidence="1">
    <location>
        <begin position="460"/>
        <end position="472"/>
    </location>
</feature>
<evidence type="ECO:0000256" key="1">
    <source>
        <dbReference type="SAM" id="MobiDB-lite"/>
    </source>
</evidence>
<gene>
    <name evidence="2" type="ORF">CALCODRAFT_553824</name>
</gene>
<dbReference type="Gene3D" id="3.40.50.720">
    <property type="entry name" value="NAD(P)-binding Rossmann-like Domain"/>
    <property type="match status" value="1"/>
</dbReference>
<feature type="compositionally biased region" description="Basic and acidic residues" evidence="1">
    <location>
        <begin position="64"/>
        <end position="73"/>
    </location>
</feature>
<feature type="compositionally biased region" description="Low complexity" evidence="1">
    <location>
        <begin position="420"/>
        <end position="452"/>
    </location>
</feature>
<feature type="region of interest" description="Disordered" evidence="1">
    <location>
        <begin position="256"/>
        <end position="515"/>
    </location>
</feature>
<feature type="region of interest" description="Disordered" evidence="1">
    <location>
        <begin position="34"/>
        <end position="189"/>
    </location>
</feature>
<proteinExistence type="predicted"/>
<reference evidence="2 3" key="1">
    <citation type="journal article" date="2016" name="Mol. Biol. Evol.">
        <title>Comparative Genomics of Early-Diverging Mushroom-Forming Fungi Provides Insights into the Origins of Lignocellulose Decay Capabilities.</title>
        <authorList>
            <person name="Nagy L.G."/>
            <person name="Riley R."/>
            <person name="Tritt A."/>
            <person name="Adam C."/>
            <person name="Daum C."/>
            <person name="Floudas D."/>
            <person name="Sun H."/>
            <person name="Yadav J.S."/>
            <person name="Pangilinan J."/>
            <person name="Larsson K.H."/>
            <person name="Matsuura K."/>
            <person name="Barry K."/>
            <person name="Labutti K."/>
            <person name="Kuo R."/>
            <person name="Ohm R.A."/>
            <person name="Bhattacharya S.S."/>
            <person name="Shirouzu T."/>
            <person name="Yoshinaga Y."/>
            <person name="Martin F.M."/>
            <person name="Grigoriev I.V."/>
            <person name="Hibbett D.S."/>
        </authorList>
    </citation>
    <scope>NUCLEOTIDE SEQUENCE [LARGE SCALE GENOMIC DNA]</scope>
    <source>
        <strain evidence="2 3">HHB12733</strain>
    </source>
</reference>
<dbReference type="Gene3D" id="3.90.180.10">
    <property type="entry name" value="Medium-chain alcohol dehydrogenases, catalytic domain"/>
    <property type="match status" value="1"/>
</dbReference>
<dbReference type="EMBL" id="KV423933">
    <property type="protein sequence ID" value="KZT60183.1"/>
    <property type="molecule type" value="Genomic_DNA"/>
</dbReference>
<evidence type="ECO:0008006" key="4">
    <source>
        <dbReference type="Google" id="ProtNLM"/>
    </source>
</evidence>
<evidence type="ECO:0000313" key="2">
    <source>
        <dbReference type="EMBL" id="KZT60183.1"/>
    </source>
</evidence>